<protein>
    <submittedName>
        <fullName evidence="1">Uncharacterized protein</fullName>
    </submittedName>
</protein>
<accession>A0ABU5NMZ1</accession>
<comment type="caution">
    <text evidence="1">The sequence shown here is derived from an EMBL/GenBank/DDBJ whole genome shotgun (WGS) entry which is preliminary data.</text>
</comment>
<keyword evidence="2" id="KW-1185">Reference proteome</keyword>
<sequence>MFNYRVISLSNFVTIHLRKNKLGKQEKGYGAQDYQELQNG</sequence>
<name>A0ABU5NMZ1_9BACI</name>
<organism evidence="1 2">
    <name type="scientific">Lysinibacillus irui</name>
    <dbReference type="NCBI Taxonomy" id="2998077"/>
    <lineage>
        <taxon>Bacteria</taxon>
        <taxon>Bacillati</taxon>
        <taxon>Bacillota</taxon>
        <taxon>Bacilli</taxon>
        <taxon>Bacillales</taxon>
        <taxon>Bacillaceae</taxon>
        <taxon>Lysinibacillus</taxon>
    </lineage>
</organism>
<proteinExistence type="predicted"/>
<dbReference type="EMBL" id="JAXUIA010000011">
    <property type="protein sequence ID" value="MEA0977339.1"/>
    <property type="molecule type" value="Genomic_DNA"/>
</dbReference>
<evidence type="ECO:0000313" key="2">
    <source>
        <dbReference type="Proteomes" id="UP001289615"/>
    </source>
</evidence>
<dbReference type="RefSeq" id="WP_312507184.1">
    <property type="nucleotide sequence ID" value="NZ_JAXLNX010000025.1"/>
</dbReference>
<reference evidence="1 2" key="1">
    <citation type="submission" date="2023-12" db="EMBL/GenBank/DDBJ databases">
        <title>Genome comparison identifies genes involved in endophytic behavior of Lysinibacillus irui and provides insights into its role as a plant-growth promoting bacterium.</title>
        <authorList>
            <person name="Hilario S."/>
            <person name="Matos I."/>
            <person name="Goncalves M.F.M."/>
            <person name="Pardo C.A."/>
            <person name="Santos M.J."/>
        </authorList>
    </citation>
    <scope>NUCLEOTIDE SEQUENCE [LARGE SCALE GENOMIC DNA]</scope>
    <source>
        <strain evidence="1 2">B3</strain>
    </source>
</reference>
<gene>
    <name evidence="1" type="ORF">U6C28_13610</name>
</gene>
<evidence type="ECO:0000313" key="1">
    <source>
        <dbReference type="EMBL" id="MEA0977339.1"/>
    </source>
</evidence>
<dbReference type="Proteomes" id="UP001289615">
    <property type="component" value="Unassembled WGS sequence"/>
</dbReference>